<dbReference type="PANTHER" id="PTHR40267">
    <property type="entry name" value="BLR3294 PROTEIN"/>
    <property type="match status" value="1"/>
</dbReference>
<dbReference type="EMBL" id="JBICYV010000005">
    <property type="protein sequence ID" value="MFG3011267.1"/>
    <property type="molecule type" value="Genomic_DNA"/>
</dbReference>
<name>A0ABW7B278_9ACTN</name>
<gene>
    <name evidence="2" type="ORF">ACGFZB_12535</name>
</gene>
<evidence type="ECO:0000313" key="3">
    <source>
        <dbReference type="Proteomes" id="UP001604267"/>
    </source>
</evidence>
<feature type="region of interest" description="Disordered" evidence="1">
    <location>
        <begin position="1"/>
        <end position="28"/>
    </location>
</feature>
<reference evidence="2 3" key="1">
    <citation type="submission" date="2024-10" db="EMBL/GenBank/DDBJ databases">
        <title>The Natural Products Discovery Center: Release of the First 8490 Sequenced Strains for Exploring Actinobacteria Biosynthetic Diversity.</title>
        <authorList>
            <person name="Kalkreuter E."/>
            <person name="Kautsar S.A."/>
            <person name="Yang D."/>
            <person name="Bader C.D."/>
            <person name="Teijaro C.N."/>
            <person name="Fluegel L."/>
            <person name="Davis C.M."/>
            <person name="Simpson J.R."/>
            <person name="Lauterbach L."/>
            <person name="Steele A.D."/>
            <person name="Gui C."/>
            <person name="Meng S."/>
            <person name="Li G."/>
            <person name="Viehrig K."/>
            <person name="Ye F."/>
            <person name="Su P."/>
            <person name="Kiefer A.F."/>
            <person name="Nichols A."/>
            <person name="Cepeda A.J."/>
            <person name="Yan W."/>
            <person name="Fan B."/>
            <person name="Jiang Y."/>
            <person name="Adhikari A."/>
            <person name="Zheng C.-J."/>
            <person name="Schuster L."/>
            <person name="Cowan T.M."/>
            <person name="Smanski M.J."/>
            <person name="Chevrette M.G."/>
            <person name="De Carvalho L.P.S."/>
            <person name="Shen B."/>
        </authorList>
    </citation>
    <scope>NUCLEOTIDE SEQUENCE [LARGE SCALE GENOMIC DNA]</scope>
    <source>
        <strain evidence="2 3">NPDC048320</strain>
    </source>
</reference>
<protein>
    <submittedName>
        <fullName evidence="2">Uncharacterized protein</fullName>
    </submittedName>
</protein>
<feature type="compositionally biased region" description="Low complexity" evidence="1">
    <location>
        <begin position="14"/>
        <end position="24"/>
    </location>
</feature>
<accession>A0ABW7B278</accession>
<dbReference type="PANTHER" id="PTHR40267:SF1">
    <property type="entry name" value="BLR3294 PROTEIN"/>
    <property type="match status" value="1"/>
</dbReference>
<comment type="caution">
    <text evidence="2">The sequence shown here is derived from an EMBL/GenBank/DDBJ whole genome shotgun (WGS) entry which is preliminary data.</text>
</comment>
<keyword evidence="3" id="KW-1185">Reference proteome</keyword>
<dbReference type="Pfam" id="PF17645">
    <property type="entry name" value="Amdase"/>
    <property type="match status" value="1"/>
</dbReference>
<proteinExistence type="predicted"/>
<organism evidence="2 3">
    <name type="scientific">Streptomyces cinerochromogenes</name>
    <dbReference type="NCBI Taxonomy" id="66422"/>
    <lineage>
        <taxon>Bacteria</taxon>
        <taxon>Bacillati</taxon>
        <taxon>Actinomycetota</taxon>
        <taxon>Actinomycetes</taxon>
        <taxon>Kitasatosporales</taxon>
        <taxon>Streptomycetaceae</taxon>
        <taxon>Streptomyces</taxon>
    </lineage>
</organism>
<dbReference type="InterPro" id="IPR053714">
    <property type="entry name" value="Iso_Racemase_Enz_sf"/>
</dbReference>
<evidence type="ECO:0000256" key="1">
    <source>
        <dbReference type="SAM" id="MobiDB-lite"/>
    </source>
</evidence>
<dbReference type="Gene3D" id="3.40.50.12500">
    <property type="match status" value="1"/>
</dbReference>
<dbReference type="InterPro" id="IPR026286">
    <property type="entry name" value="MaiA/AMDase"/>
</dbReference>
<dbReference type="RefSeq" id="WP_392817583.1">
    <property type="nucleotide sequence ID" value="NZ_JBICYV010000005.1"/>
</dbReference>
<dbReference type="Proteomes" id="UP001604267">
    <property type="component" value="Unassembled WGS sequence"/>
</dbReference>
<evidence type="ECO:0000313" key="2">
    <source>
        <dbReference type="EMBL" id="MFG3011267.1"/>
    </source>
</evidence>
<sequence>MTMAGSLPSPATSGALPEAPAGPGARRDALVTPYTGSLSRAFGGSTWRRPASRAAVALARRAARARTADALFPSCTDLPAYDVLPRPEAEPRMPVISANPVTMWAAPRRLGTRAVGPCQALLDAAARAWSVLPEEQQEGWT</sequence>